<dbReference type="Pfam" id="PF00245">
    <property type="entry name" value="Alk_phosphatase"/>
    <property type="match status" value="1"/>
</dbReference>
<evidence type="ECO:0000313" key="7">
    <source>
        <dbReference type="Proteomes" id="UP000199236"/>
    </source>
</evidence>
<feature type="signal peptide" evidence="5">
    <location>
        <begin position="1"/>
        <end position="20"/>
    </location>
</feature>
<dbReference type="PRINTS" id="PR00113">
    <property type="entry name" value="ALKPHPHTASE"/>
</dbReference>
<dbReference type="Gene3D" id="3.40.720.10">
    <property type="entry name" value="Alkaline Phosphatase, subunit A"/>
    <property type="match status" value="1"/>
</dbReference>
<dbReference type="STRING" id="655353.SAMN04488056_107187"/>
<name>A0A1I5HWS8_9HYPH</name>
<keyword evidence="3" id="KW-0460">Magnesium</keyword>
<accession>A0A1I5HWS8</accession>
<keyword evidence="7" id="KW-1185">Reference proteome</keyword>
<feature type="binding site" evidence="3">
    <location>
        <position position="326"/>
    </location>
    <ligand>
        <name>Zn(2+)</name>
        <dbReference type="ChEBI" id="CHEBI:29105"/>
        <label>2</label>
    </ligand>
</feature>
<feature type="active site" description="Phosphoserine intermediate" evidence="2">
    <location>
        <position position="110"/>
    </location>
</feature>
<dbReference type="InterPro" id="IPR001952">
    <property type="entry name" value="Alkaline_phosphatase"/>
</dbReference>
<gene>
    <name evidence="6" type="ORF">SAMN04488056_107187</name>
</gene>
<feature type="binding site" evidence="3">
    <location>
        <position position="171"/>
    </location>
    <ligand>
        <name>Mg(2+)</name>
        <dbReference type="ChEBI" id="CHEBI:18420"/>
    </ligand>
</feature>
<comment type="cofactor">
    <cofactor evidence="3">
        <name>Zn(2+)</name>
        <dbReference type="ChEBI" id="CHEBI:29105"/>
    </cofactor>
    <text evidence="3">Binds 2 Zn(2+) ions.</text>
</comment>
<sequence length="491" mass="51834">MKKSILVAASLLLTSSVAFAADFKQADNQWFKDAQASIKARMAVQPITNKAKNIILLIADGNGVGSNYATRLYAGQQAGKLGSEHVLPQDALPHVALVKTYNTNAQTPDSAGTGTAFHTGVKTKAGVLGVDETLARGDCSAVEGATVTNAVETFSAMGKQIGVISTARLTHATPASAYAHSADRNFEADSYLPEGCGQKDIAVQLIDVMKSGAVDIAMGGGRRNFITKETKGDEGKSGKRTDGKNLIEEAKAAGIQYIWDDKTFASADWSKPVLGLFESSHMKYEADRTGEPSLAEMTEASIKALGGSENGYFLTIEAGRVDHANHAGNAARTVTDGVAFAEAIAKAVEMTDPQETLIVVTADHEHAIAFNGYCGRGSDVLGLCYDIDPAGTKHSDKPLMGKDGKPYTVVGFLNGPGSILGEDGSGSRPEVTQEQATDIDYVQQSLIPLSSESHSGEDVAVYGRGPWSHLFDSTIEQNEIFHVMLQAATAE</sequence>
<evidence type="ECO:0000313" key="6">
    <source>
        <dbReference type="EMBL" id="SFO52745.1"/>
    </source>
</evidence>
<keyword evidence="3" id="KW-0862">Zinc</keyword>
<evidence type="ECO:0000256" key="4">
    <source>
        <dbReference type="RuleBase" id="RU003946"/>
    </source>
</evidence>
<feature type="binding site" evidence="3">
    <location>
        <position position="363"/>
    </location>
    <ligand>
        <name>Zn(2+)</name>
        <dbReference type="ChEBI" id="CHEBI:29105"/>
        <label>2</label>
    </ligand>
</feature>
<reference evidence="6 7" key="1">
    <citation type="submission" date="2016-10" db="EMBL/GenBank/DDBJ databases">
        <authorList>
            <person name="de Groot N.N."/>
        </authorList>
    </citation>
    <scope>NUCLEOTIDE SEQUENCE [LARGE SCALE GENOMIC DNA]</scope>
    <source>
        <strain evidence="6 7">CGMCC 1.9157</strain>
    </source>
</reference>
<evidence type="ECO:0000256" key="2">
    <source>
        <dbReference type="PIRSR" id="PIRSR601952-1"/>
    </source>
</evidence>
<dbReference type="RefSeq" id="WP_090073457.1">
    <property type="nucleotide sequence ID" value="NZ_FOVR01000007.1"/>
</dbReference>
<dbReference type="CDD" id="cd16012">
    <property type="entry name" value="ALP"/>
    <property type="match status" value="1"/>
</dbReference>
<feature type="binding site" evidence="3">
    <location>
        <position position="364"/>
    </location>
    <ligand>
        <name>Zn(2+)</name>
        <dbReference type="ChEBI" id="CHEBI:29105"/>
        <label>2</label>
    </ligand>
</feature>
<dbReference type="EMBL" id="FOVR01000007">
    <property type="protein sequence ID" value="SFO52745.1"/>
    <property type="molecule type" value="Genomic_DNA"/>
</dbReference>
<feature type="binding site" evidence="3">
    <location>
        <position position="322"/>
    </location>
    <ligand>
        <name>Zn(2+)</name>
        <dbReference type="ChEBI" id="CHEBI:29105"/>
        <label>2</label>
    </ligand>
</feature>
<keyword evidence="5" id="KW-0732">Signal</keyword>
<dbReference type="OrthoDB" id="9794455at2"/>
<comment type="cofactor">
    <cofactor evidence="3">
        <name>Mg(2+)</name>
        <dbReference type="ChEBI" id="CHEBI:18420"/>
    </cofactor>
    <text evidence="3">Binds 1 Mg(2+) ion.</text>
</comment>
<dbReference type="InterPro" id="IPR017850">
    <property type="entry name" value="Alkaline_phosphatase_core_sf"/>
</dbReference>
<comment type="similarity">
    <text evidence="4">Belongs to the alkaline phosphatase family.</text>
</comment>
<dbReference type="AlphaFoldDB" id="A0A1I5HWS8"/>
<evidence type="ECO:0000256" key="5">
    <source>
        <dbReference type="SAM" id="SignalP"/>
    </source>
</evidence>
<feature type="chain" id="PRO_5011595763" evidence="5">
    <location>
        <begin position="21"/>
        <end position="491"/>
    </location>
</feature>
<dbReference type="SUPFAM" id="SSF53649">
    <property type="entry name" value="Alkaline phosphatase-like"/>
    <property type="match status" value="1"/>
</dbReference>
<keyword evidence="1" id="KW-0597">Phosphoprotein</keyword>
<feature type="binding site" evidence="3">
    <location>
        <position position="454"/>
    </location>
    <ligand>
        <name>Zn(2+)</name>
        <dbReference type="ChEBI" id="CHEBI:29105"/>
        <label>2</label>
    </ligand>
</feature>
<evidence type="ECO:0000256" key="1">
    <source>
        <dbReference type="ARBA" id="ARBA00022553"/>
    </source>
</evidence>
<proteinExistence type="inferred from homology"/>
<keyword evidence="3" id="KW-0479">Metal-binding</keyword>
<feature type="binding site" evidence="3">
    <location>
        <position position="317"/>
    </location>
    <ligand>
        <name>Mg(2+)</name>
        <dbReference type="ChEBI" id="CHEBI:18420"/>
    </ligand>
</feature>
<feature type="binding site" evidence="3">
    <location>
        <position position="60"/>
    </location>
    <ligand>
        <name>Mg(2+)</name>
        <dbReference type="ChEBI" id="CHEBI:18420"/>
    </ligand>
</feature>
<protein>
    <submittedName>
        <fullName evidence="6">Alkaline phosphatase</fullName>
    </submittedName>
</protein>
<feature type="binding site" evidence="3">
    <location>
        <position position="173"/>
    </location>
    <ligand>
        <name>Mg(2+)</name>
        <dbReference type="ChEBI" id="CHEBI:18420"/>
    </ligand>
</feature>
<dbReference type="PANTHER" id="PTHR11596:SF5">
    <property type="entry name" value="ALKALINE PHOSPHATASE"/>
    <property type="match status" value="1"/>
</dbReference>
<dbReference type="Proteomes" id="UP000199236">
    <property type="component" value="Unassembled WGS sequence"/>
</dbReference>
<dbReference type="SMART" id="SM00098">
    <property type="entry name" value="alkPPc"/>
    <property type="match status" value="1"/>
</dbReference>
<dbReference type="GO" id="GO:0046872">
    <property type="term" value="F:metal ion binding"/>
    <property type="evidence" value="ECO:0007669"/>
    <property type="project" value="UniProtKB-KW"/>
</dbReference>
<dbReference type="PANTHER" id="PTHR11596">
    <property type="entry name" value="ALKALINE PHOSPHATASE"/>
    <property type="match status" value="1"/>
</dbReference>
<dbReference type="GO" id="GO:0004035">
    <property type="term" value="F:alkaline phosphatase activity"/>
    <property type="evidence" value="ECO:0007669"/>
    <property type="project" value="TreeGrafter"/>
</dbReference>
<evidence type="ECO:0000256" key="3">
    <source>
        <dbReference type="PIRSR" id="PIRSR601952-2"/>
    </source>
</evidence>
<feature type="binding site" evidence="3">
    <location>
        <position position="60"/>
    </location>
    <ligand>
        <name>Zn(2+)</name>
        <dbReference type="ChEBI" id="CHEBI:29105"/>
        <label>2</label>
    </ligand>
</feature>
<organism evidence="6 7">
    <name type="scientific">Cohaesibacter marisflavi</name>
    <dbReference type="NCBI Taxonomy" id="655353"/>
    <lineage>
        <taxon>Bacteria</taxon>
        <taxon>Pseudomonadati</taxon>
        <taxon>Pseudomonadota</taxon>
        <taxon>Alphaproteobacteria</taxon>
        <taxon>Hyphomicrobiales</taxon>
        <taxon>Cohaesibacteraceae</taxon>
    </lineage>
</organism>